<feature type="transmembrane region" description="Helical" evidence="7">
    <location>
        <begin position="266"/>
        <end position="288"/>
    </location>
</feature>
<dbReference type="GO" id="GO:0055085">
    <property type="term" value="P:transmembrane transport"/>
    <property type="evidence" value="ECO:0007669"/>
    <property type="project" value="InterPro"/>
</dbReference>
<name>A0A382C8C9_9ZZZZ</name>
<feature type="transmembrane region" description="Helical" evidence="7">
    <location>
        <begin position="203"/>
        <end position="228"/>
    </location>
</feature>
<keyword evidence="2" id="KW-0813">Transport</keyword>
<feature type="transmembrane region" description="Helical" evidence="7">
    <location>
        <begin position="105"/>
        <end position="125"/>
    </location>
</feature>
<dbReference type="PROSITE" id="PS50928">
    <property type="entry name" value="ABC_TM1"/>
    <property type="match status" value="1"/>
</dbReference>
<feature type="transmembrane region" description="Helical" evidence="7">
    <location>
        <begin position="12"/>
        <end position="31"/>
    </location>
</feature>
<dbReference type="Gene3D" id="1.10.3720.10">
    <property type="entry name" value="MetI-like"/>
    <property type="match status" value="1"/>
</dbReference>
<evidence type="ECO:0000256" key="7">
    <source>
        <dbReference type="SAM" id="Phobius"/>
    </source>
</evidence>
<reference evidence="9" key="1">
    <citation type="submission" date="2018-05" db="EMBL/GenBank/DDBJ databases">
        <authorList>
            <person name="Lanie J.A."/>
            <person name="Ng W.-L."/>
            <person name="Kazmierczak K.M."/>
            <person name="Andrzejewski T.M."/>
            <person name="Davidsen T.M."/>
            <person name="Wayne K.J."/>
            <person name="Tettelin H."/>
            <person name="Glass J.I."/>
            <person name="Rusch D."/>
            <person name="Podicherti R."/>
            <person name="Tsui H.-C.T."/>
            <person name="Winkler M.E."/>
        </authorList>
    </citation>
    <scope>NUCLEOTIDE SEQUENCE</scope>
</reference>
<feature type="transmembrane region" description="Helical" evidence="7">
    <location>
        <begin position="72"/>
        <end position="93"/>
    </location>
</feature>
<dbReference type="CDD" id="cd06261">
    <property type="entry name" value="TM_PBP2"/>
    <property type="match status" value="1"/>
</dbReference>
<gene>
    <name evidence="9" type="ORF">METZ01_LOCUS175174</name>
</gene>
<keyword evidence="5 7" id="KW-1133">Transmembrane helix</keyword>
<comment type="subcellular location">
    <subcellularLocation>
        <location evidence="1">Cell membrane</location>
        <topology evidence="1">Multi-pass membrane protein</topology>
    </subcellularLocation>
</comment>
<dbReference type="AlphaFoldDB" id="A0A382C8C9"/>
<keyword evidence="6 7" id="KW-0472">Membrane</keyword>
<dbReference type="SUPFAM" id="SSF161098">
    <property type="entry name" value="MetI-like"/>
    <property type="match status" value="1"/>
</dbReference>
<dbReference type="InterPro" id="IPR000515">
    <property type="entry name" value="MetI-like"/>
</dbReference>
<evidence type="ECO:0000256" key="1">
    <source>
        <dbReference type="ARBA" id="ARBA00004651"/>
    </source>
</evidence>
<dbReference type="PANTHER" id="PTHR30193">
    <property type="entry name" value="ABC TRANSPORTER PERMEASE PROTEIN"/>
    <property type="match status" value="1"/>
</dbReference>
<evidence type="ECO:0000256" key="6">
    <source>
        <dbReference type="ARBA" id="ARBA00023136"/>
    </source>
</evidence>
<evidence type="ECO:0000256" key="5">
    <source>
        <dbReference type="ARBA" id="ARBA00022989"/>
    </source>
</evidence>
<protein>
    <recommendedName>
        <fullName evidence="8">ABC transmembrane type-1 domain-containing protein</fullName>
    </recommendedName>
</protein>
<evidence type="ECO:0000313" key="9">
    <source>
        <dbReference type="EMBL" id="SVB22320.1"/>
    </source>
</evidence>
<organism evidence="9">
    <name type="scientific">marine metagenome</name>
    <dbReference type="NCBI Taxonomy" id="408172"/>
    <lineage>
        <taxon>unclassified sequences</taxon>
        <taxon>metagenomes</taxon>
        <taxon>ecological metagenomes</taxon>
    </lineage>
</organism>
<sequence length="292" mass="33569">MSRLRREQIVGLLMTLPALLLLSIFFLYPLFNSFWMSLHKWPLFGKPKWIGLDNYVWMINDERFWQCLKFTLVYTITVTPMLFIVAIGTALLCNVKTWGTTFFRSIYFLPVVMSFATASFVWLWLYSEWYGVIIFLLKAIGFGPEDGQLSVWTDGWTAMWAVNTMVTWKFAGIQMIILIAGLQSIRDDYYEASRLMGASRFQTIWNITLPLLRPSIALALILSIAGSIQAYEQFQIMTRGGPMNETKTLVMLTIGMGFDYFKLGPAAALGVIIMSILFVITLIQLRLFRKAY</sequence>
<dbReference type="Pfam" id="PF00528">
    <property type="entry name" value="BPD_transp_1"/>
    <property type="match status" value="1"/>
</dbReference>
<evidence type="ECO:0000256" key="3">
    <source>
        <dbReference type="ARBA" id="ARBA00022475"/>
    </source>
</evidence>
<evidence type="ECO:0000259" key="8">
    <source>
        <dbReference type="PROSITE" id="PS50928"/>
    </source>
</evidence>
<evidence type="ECO:0000256" key="4">
    <source>
        <dbReference type="ARBA" id="ARBA00022692"/>
    </source>
</evidence>
<dbReference type="GO" id="GO:0005886">
    <property type="term" value="C:plasma membrane"/>
    <property type="evidence" value="ECO:0007669"/>
    <property type="project" value="UniProtKB-SubCell"/>
</dbReference>
<keyword evidence="4 7" id="KW-0812">Transmembrane</keyword>
<proteinExistence type="predicted"/>
<keyword evidence="3" id="KW-1003">Cell membrane</keyword>
<dbReference type="InterPro" id="IPR035906">
    <property type="entry name" value="MetI-like_sf"/>
</dbReference>
<accession>A0A382C8C9</accession>
<evidence type="ECO:0000256" key="2">
    <source>
        <dbReference type="ARBA" id="ARBA00022448"/>
    </source>
</evidence>
<dbReference type="PANTHER" id="PTHR30193:SF37">
    <property type="entry name" value="INNER MEMBRANE ABC TRANSPORTER PERMEASE PROTEIN YCJO"/>
    <property type="match status" value="1"/>
</dbReference>
<dbReference type="InterPro" id="IPR051393">
    <property type="entry name" value="ABC_transporter_permease"/>
</dbReference>
<dbReference type="EMBL" id="UINC01033284">
    <property type="protein sequence ID" value="SVB22320.1"/>
    <property type="molecule type" value="Genomic_DNA"/>
</dbReference>
<feature type="transmembrane region" description="Helical" evidence="7">
    <location>
        <begin position="158"/>
        <end position="182"/>
    </location>
</feature>
<feature type="domain" description="ABC transmembrane type-1" evidence="8">
    <location>
        <begin position="68"/>
        <end position="284"/>
    </location>
</feature>